<dbReference type="KEGG" id="sgm:GCM10017557_35320"/>
<feature type="chain" id="PRO_5028947230" description="Secreted protein" evidence="1">
    <location>
        <begin position="28"/>
        <end position="158"/>
    </location>
</feature>
<dbReference type="Proteomes" id="UP000516444">
    <property type="component" value="Chromosome"/>
</dbReference>
<evidence type="ECO:0008006" key="4">
    <source>
        <dbReference type="Google" id="ProtNLM"/>
    </source>
</evidence>
<dbReference type="EMBL" id="AP023440">
    <property type="protein sequence ID" value="BCL28673.1"/>
    <property type="molecule type" value="Genomic_DNA"/>
</dbReference>
<gene>
    <name evidence="2" type="ORF">GCM10017557_35320</name>
</gene>
<name>A0A7G1NYZ1_9ACTN</name>
<accession>A0A7G1NYZ1</accession>
<sequence length="158" mass="16833">MRKLSSLATMATLAGLVVIGPVPSASAAAAAATCRDNYDGATAGWMYAYDKANCEGYLGGAQLDDNNWGNSLGGFQGSDDNKATSIINKGEYSQVKFYNYTRPHGDDLNPHICLTRAEGFASNLSDDYWEGLKLFGTVNNSISAHQWVDTTSCSALAE</sequence>
<proteinExistence type="predicted"/>
<feature type="signal peptide" evidence="1">
    <location>
        <begin position="1"/>
        <end position="27"/>
    </location>
</feature>
<evidence type="ECO:0000313" key="3">
    <source>
        <dbReference type="Proteomes" id="UP000516444"/>
    </source>
</evidence>
<dbReference type="RefSeq" id="WP_055519292.1">
    <property type="nucleotide sequence ID" value="NZ_AP023440.1"/>
</dbReference>
<evidence type="ECO:0000313" key="2">
    <source>
        <dbReference type="EMBL" id="BCL28673.1"/>
    </source>
</evidence>
<dbReference type="AlphaFoldDB" id="A0A7G1NYZ1"/>
<dbReference type="OrthoDB" id="4331642at2"/>
<organism evidence="2 3">
    <name type="scientific">Streptomyces aurantiacus</name>
    <dbReference type="NCBI Taxonomy" id="47760"/>
    <lineage>
        <taxon>Bacteria</taxon>
        <taxon>Bacillati</taxon>
        <taxon>Actinomycetota</taxon>
        <taxon>Actinomycetes</taxon>
        <taxon>Kitasatosporales</taxon>
        <taxon>Streptomycetaceae</taxon>
        <taxon>Streptomyces</taxon>
        <taxon>Streptomyces aurantiacus group</taxon>
    </lineage>
</organism>
<keyword evidence="1" id="KW-0732">Signal</keyword>
<evidence type="ECO:0000256" key="1">
    <source>
        <dbReference type="SAM" id="SignalP"/>
    </source>
</evidence>
<reference evidence="2 3" key="1">
    <citation type="journal article" date="2014" name="Int. J. Syst. Evol. Microbiol.">
        <title>Complete genome sequence of Corynebacterium casei LMG S-19264T (=DSM 44701T), isolated from a smear-ripened cheese.</title>
        <authorList>
            <consortium name="US DOE Joint Genome Institute (JGI-PGF)"/>
            <person name="Walter F."/>
            <person name="Albersmeier A."/>
            <person name="Kalinowski J."/>
            <person name="Ruckert C."/>
        </authorList>
    </citation>
    <scope>NUCLEOTIDE SEQUENCE [LARGE SCALE GENOMIC DNA]</scope>
    <source>
        <strain evidence="2 3">JCM 4677</strain>
    </source>
</reference>
<keyword evidence="3" id="KW-1185">Reference proteome</keyword>
<protein>
    <recommendedName>
        <fullName evidence="4">Secreted protein</fullName>
    </recommendedName>
</protein>